<accession>A0A7G6T037</accession>
<evidence type="ECO:0000313" key="2">
    <source>
        <dbReference type="Proteomes" id="UP000515465"/>
    </source>
</evidence>
<proteinExistence type="predicted"/>
<name>A0A7G6T037_9HYPH</name>
<organism evidence="1 2">
    <name type="scientific">Mesorhizobium huakuii</name>
    <dbReference type="NCBI Taxonomy" id="28104"/>
    <lineage>
        <taxon>Bacteria</taxon>
        <taxon>Pseudomonadati</taxon>
        <taxon>Pseudomonadota</taxon>
        <taxon>Alphaproteobacteria</taxon>
        <taxon>Hyphomicrobiales</taxon>
        <taxon>Phyllobacteriaceae</taxon>
        <taxon>Mesorhizobium</taxon>
    </lineage>
</organism>
<evidence type="ECO:0000313" key="1">
    <source>
        <dbReference type="EMBL" id="QND60119.1"/>
    </source>
</evidence>
<dbReference type="RefSeq" id="WP_183458877.1">
    <property type="nucleotide sequence ID" value="NZ_CP050296.1"/>
</dbReference>
<protein>
    <submittedName>
        <fullName evidence="1">Uncharacterized protein</fullName>
    </submittedName>
</protein>
<dbReference type="Proteomes" id="UP000515465">
    <property type="component" value="Chromosome"/>
</dbReference>
<dbReference type="EMBL" id="CP050296">
    <property type="protein sequence ID" value="QND60119.1"/>
    <property type="molecule type" value="Genomic_DNA"/>
</dbReference>
<reference evidence="2" key="1">
    <citation type="journal article" date="2020" name="Mol. Plant Microbe">
        <title>Rhizobial microsymbionts of the narrowly endemic Oxytropis species growing in Kamchatka are characterized by significant genetic diversity and possess a set of genes that are associated with T3SS and T6SS secretion systems and can affect the development of symbiosis.</title>
        <authorList>
            <person name="Safronova V."/>
            <person name="Guro P."/>
            <person name="Sazanova A."/>
            <person name="Kuznetsova I."/>
            <person name="Belimov A."/>
            <person name="Yakubov V."/>
            <person name="Chirak E."/>
            <person name="Afonin A."/>
            <person name="Gogolev Y."/>
            <person name="Andronov E."/>
            <person name="Tikhonovich I."/>
        </authorList>
    </citation>
    <scope>NUCLEOTIDE SEQUENCE [LARGE SCALE GENOMIC DNA]</scope>
    <source>
        <strain evidence="2">583</strain>
    </source>
</reference>
<gene>
    <name evidence="1" type="ORF">HB778_28920</name>
</gene>
<dbReference type="AlphaFoldDB" id="A0A7G6T037"/>
<sequence>MFEITRDDIAALNDEDLRTLIGLLCEATLRRANLPVSAATWGGDQTAKDGGLDVRVSLPSGTKIEGFIPRAATGFQVKKPDMPPSEIPKEMKPKAIIRPVIEELAAADGAYIIVSSSGSTADSALGNRRTAMADAVKGIADEAKLHLDFYDRNRVASWVRDHPGLIPWVRSRIGKSVPGWKSYGGWSNVPAGADKSYLLDDKARIKADNKNDGGSLSVVDGINRIRDALRNPGQVVRLVGLSGVGKTRLVEALFDNAVGANALDPSLAIYTDVADAPDPQPRGLASDLIAAGTRAILVIDNCPPETHKRLSEVVRASGSTVSVVTVEYDIREDQTEGTDVFSLETSSPPLIEKLVAQRFLELSQIDARRIAEFSGGNARIALALAATVKKTETVSGLTDTELFKRLFQQRHDPDAGLLQIAEACSLVYSFQGEALTGEDAELPILGGLVGKTAQEVFKAAAELKRRDLLQKRSEWRAILPHAIANRLAGMALQNIPYPVIEAAIVNGSSERLLRSFSRRLGYLDVSPEAQTIVRGWLAAGGLLSDVLNLNELGRAMFENVAPVQPEATLAALEKVLAGADNDTLVRGAHFIRLLHALAFDAALFERAVALLCRFASVTDKTVANDTLKAIEPLFYIAFSATHAPLAMRLKVADKLVKSDKPYEQQLGVKALEAMMKSGQFMPYSSFEFGARSRDYGYHPRRGTEVSAWFETVLKAVEPFALQDSPVRDRMQKAIARKFRGLWKNSGQLDALERLSKAIAGNGFWRDGWIAARQTRQYEGKTLEAESLRRLTELEQFLRPKDLIDSVRGIVLGERGGSLDDFEDDEEVDISERMKRVDALVEQFGKEAAADEKTLQALLPELISGHGRLFEFGRGLALGAKAPRIMWAALVAQVAATEHPNTQLLRGFLQGFQTRDPAGAQALLDEAVEDKALGKWLVDLQTSVPIDEAGVKRLHRALELGRVPTHYFSALVGGRVCDPIPGPAFRDLLLAISAKPGGNPIALEILMMRLHADGGEKRTPLPETVEAGRVLLGRYEFEPRSEHADHRDHTLDVVARNCLGGPEGGPVAKKVWRNLRAAIKKHEVYSWECDGLLQALFKAQPATMLDELLGGDEQERKENITIVQDTNNLHPNPLGVVADEVLLAWCDADPGLRYPFAATIALLFDQPENTSPLEWHPIAKALLKRSPDAVAVLMKMYEALWPTSYGGSLATEYERRLQLLDRLDIGSDAALVAAFQWARAKLTAAVDAERGRELEEDRVENSRFE</sequence>